<dbReference type="InterPro" id="IPR025660">
    <property type="entry name" value="Pept_his_AS"/>
</dbReference>
<dbReference type="GO" id="GO:0051603">
    <property type="term" value="P:proteolysis involved in protein catabolic process"/>
    <property type="evidence" value="ECO:0000318"/>
    <property type="project" value="GO_Central"/>
</dbReference>
<name>A0A3Q7FBJ8_SOLLC</name>
<evidence type="ECO:0000259" key="12">
    <source>
        <dbReference type="SMART" id="SM00848"/>
    </source>
</evidence>
<dbReference type="InterPro" id="IPR025661">
    <property type="entry name" value="Pept_asp_AS"/>
</dbReference>
<dbReference type="FunFam" id="3.90.70.10:FF:000068">
    <property type="entry name" value="Cysteine protease 1"/>
    <property type="match status" value="1"/>
</dbReference>
<dbReference type="PROSITE" id="PS00139">
    <property type="entry name" value="THIOL_PROTEASE_CYS"/>
    <property type="match status" value="1"/>
</dbReference>
<dbReference type="FunFam" id="3.40.50.1470:FF:000001">
    <property type="entry name" value="Peptidyl-tRNA hydrolase"/>
    <property type="match status" value="1"/>
</dbReference>
<reference evidence="13" key="1">
    <citation type="journal article" date="2012" name="Nature">
        <title>The tomato genome sequence provides insights into fleshy fruit evolution.</title>
        <authorList>
            <consortium name="Tomato Genome Consortium"/>
        </authorList>
    </citation>
    <scope>NUCLEOTIDE SEQUENCE [LARGE SCALE GENOMIC DNA]</scope>
    <source>
        <strain evidence="13">cv. Heinz 1706</strain>
    </source>
</reference>
<dbReference type="CDD" id="cd02248">
    <property type="entry name" value="Peptidase_C1A"/>
    <property type="match status" value="1"/>
</dbReference>
<evidence type="ECO:0000256" key="1">
    <source>
        <dbReference type="ARBA" id="ARBA00008455"/>
    </source>
</evidence>
<dbReference type="InterPro" id="IPR013128">
    <property type="entry name" value="Peptidase_C1A"/>
</dbReference>
<feature type="chain" id="PRO_5018726074" description="Actinidain" evidence="10">
    <location>
        <begin position="21"/>
        <end position="609"/>
    </location>
</feature>
<dbReference type="PaxDb" id="4081-Solyc02g093040.2.1"/>
<dbReference type="InterPro" id="IPR039417">
    <property type="entry name" value="Peptidase_C1A_papain-like"/>
</dbReference>
<evidence type="ECO:0000256" key="5">
    <source>
        <dbReference type="ARBA" id="ARBA00023157"/>
    </source>
</evidence>
<dbReference type="Pfam" id="PF08246">
    <property type="entry name" value="Inhibitor_I29"/>
    <property type="match status" value="1"/>
</dbReference>
<evidence type="ECO:0000256" key="7">
    <source>
        <dbReference type="ARBA" id="ARBA00058326"/>
    </source>
</evidence>
<dbReference type="PROSITE" id="PS00639">
    <property type="entry name" value="THIOL_PROTEASE_HIS"/>
    <property type="match status" value="1"/>
</dbReference>
<evidence type="ECO:0000256" key="10">
    <source>
        <dbReference type="SAM" id="SignalP"/>
    </source>
</evidence>
<dbReference type="PROSITE" id="PS01196">
    <property type="entry name" value="PEPT_TRNA_HYDROL_2"/>
    <property type="match status" value="1"/>
</dbReference>
<proteinExistence type="inferred from homology"/>
<evidence type="ECO:0000256" key="2">
    <source>
        <dbReference type="ARBA" id="ARBA00022670"/>
    </source>
</evidence>
<dbReference type="Gramene" id="Solyc02g093040.3.1">
    <property type="protein sequence ID" value="Solyc02g093040.3.1"/>
    <property type="gene ID" value="Solyc02g093040.3"/>
</dbReference>
<dbReference type="InterPro" id="IPR000169">
    <property type="entry name" value="Pept_cys_AS"/>
</dbReference>
<evidence type="ECO:0000256" key="4">
    <source>
        <dbReference type="ARBA" id="ARBA00022807"/>
    </source>
</evidence>
<evidence type="ECO:0000256" key="3">
    <source>
        <dbReference type="ARBA" id="ARBA00022801"/>
    </source>
</evidence>
<evidence type="ECO:0000256" key="9">
    <source>
        <dbReference type="ARBA" id="ARBA00068904"/>
    </source>
</evidence>
<feature type="signal peptide" evidence="10">
    <location>
        <begin position="1"/>
        <end position="20"/>
    </location>
</feature>
<dbReference type="Proteomes" id="UP000004994">
    <property type="component" value="Chromosome 2"/>
</dbReference>
<reference evidence="13" key="2">
    <citation type="submission" date="2019-01" db="UniProtKB">
        <authorList>
            <consortium name="EnsemblPlants"/>
        </authorList>
    </citation>
    <scope>IDENTIFICATION</scope>
    <source>
        <strain evidence="13">cv. Heinz 1706</strain>
    </source>
</reference>
<dbReference type="SMART" id="SM00645">
    <property type="entry name" value="Pept_C1"/>
    <property type="match status" value="1"/>
</dbReference>
<sequence>MAKTLITTLLLALFSSLSYAIDMSIIDHKNKEGILYEKWLAEHGKIYNALGEKEKRFEIFKDNLRFIEEYNASENRTFKVGLNQFADLTNDEYRAVYLGTKSDARRRLVKSKNTSQRYASPPNELLPHSVDWRKKGAVAPIKNQGSCGSCWAFSTVAAVEGINQIVTGEMITLSEQELVDCDRSQNGGCNGGLMDYAFEFIISNGGMDTENHYPYRGVDGRCDPIRKNSKVVSIDDYEDVPRNEKALQKAVAHQPVSVAIEASGKAFQLYTSGVFTGDCGEKVDHGVVVVGYGSEDGNDYWLVRNSWGTKWGESGYVKMERNVKNGHLGKCGIMTEASYPIKEAINKLRWWKLMVGYVKTTPMYVESMNEMLRRICRRNFCTCSPRPWLFVGLGNPGDKYRGTRHNVGFEMLDAFANSQGIHMETIHCKAMFGKGFVNGMPVLLAKPLTYMNLSGESIGPLAAYYKLPLNRVVVFHDDMDLPCGVLRLHPKGGHNRHNGLKSVMYHFRGNGEFPRLRIGIGRPPGQMDPKAFMLQKFNLTARERGHCADMADCIYHFLLLSFFVSEIDAALLEGAHALEQVLSKGFSESSNCFNTTQKYKHIRLQTLPT</sequence>
<dbReference type="GO" id="GO:0005764">
    <property type="term" value="C:lysosome"/>
    <property type="evidence" value="ECO:0000318"/>
    <property type="project" value="GO_Central"/>
</dbReference>
<keyword evidence="2" id="KW-0645">Protease</keyword>
<comment type="catalytic activity">
    <reaction evidence="6">
        <text>Specificity close to that of papain.</text>
        <dbReference type="EC" id="3.4.22.14"/>
    </reaction>
</comment>
<comment type="similarity">
    <text evidence="1">Belongs to the peptidase C1 family.</text>
</comment>
<dbReference type="InParanoid" id="A0A3Q7FBJ8"/>
<dbReference type="SMART" id="SM00848">
    <property type="entry name" value="Inhibitor_I29"/>
    <property type="match status" value="1"/>
</dbReference>
<evidence type="ECO:0000256" key="8">
    <source>
        <dbReference type="ARBA" id="ARBA00066502"/>
    </source>
</evidence>
<dbReference type="InterPro" id="IPR000668">
    <property type="entry name" value="Peptidase_C1A_C"/>
</dbReference>
<evidence type="ECO:0000313" key="13">
    <source>
        <dbReference type="EnsemblPlants" id="Solyc02g093040.3.1"/>
    </source>
</evidence>
<protein>
    <recommendedName>
        <fullName evidence="9">Actinidain</fullName>
        <ecNumber evidence="8">3.4.22.14</ecNumber>
    </recommendedName>
</protein>
<dbReference type="AlphaFoldDB" id="A0A3Q7FBJ8"/>
<dbReference type="InterPro" id="IPR036416">
    <property type="entry name" value="Pept_tRNA_hydro_sf"/>
</dbReference>
<comment type="function">
    <text evidence="7">Cysteine protease responsible for the cleavage of kiwellin into kissper and KiTH.</text>
</comment>
<keyword evidence="14" id="KW-1185">Reference proteome</keyword>
<dbReference type="InterPro" id="IPR038765">
    <property type="entry name" value="Papain-like_cys_pep_sf"/>
</dbReference>
<keyword evidence="10" id="KW-0732">Signal</keyword>
<dbReference type="HAMAP" id="MF_00083">
    <property type="entry name" value="Pept_tRNA_hydro_bact"/>
    <property type="match status" value="1"/>
</dbReference>
<evidence type="ECO:0000259" key="11">
    <source>
        <dbReference type="SMART" id="SM00645"/>
    </source>
</evidence>
<dbReference type="InterPro" id="IPR013201">
    <property type="entry name" value="Prot_inhib_I29"/>
</dbReference>
<dbReference type="InterPro" id="IPR001328">
    <property type="entry name" value="Pept_tRNA_hydro"/>
</dbReference>
<evidence type="ECO:0000256" key="6">
    <source>
        <dbReference type="ARBA" id="ARBA00050389"/>
    </source>
</evidence>
<dbReference type="Pfam" id="PF00112">
    <property type="entry name" value="Peptidase_C1"/>
    <property type="match status" value="1"/>
</dbReference>
<dbReference type="GO" id="GO:0004197">
    <property type="term" value="F:cysteine-type endopeptidase activity"/>
    <property type="evidence" value="ECO:0000318"/>
    <property type="project" value="GO_Central"/>
</dbReference>
<dbReference type="GO" id="GO:0004045">
    <property type="term" value="F:peptidyl-tRNA hydrolase activity"/>
    <property type="evidence" value="ECO:0007669"/>
    <property type="project" value="InterPro"/>
</dbReference>
<evidence type="ECO:0000313" key="14">
    <source>
        <dbReference type="Proteomes" id="UP000004994"/>
    </source>
</evidence>
<dbReference type="Gene3D" id="3.40.50.1470">
    <property type="entry name" value="Peptidyl-tRNA hydrolase"/>
    <property type="match status" value="1"/>
</dbReference>
<dbReference type="PROSITE" id="PS00640">
    <property type="entry name" value="THIOL_PROTEASE_ASN"/>
    <property type="match status" value="1"/>
</dbReference>
<keyword evidence="3" id="KW-0378">Hydrolase</keyword>
<dbReference type="Pfam" id="PF01195">
    <property type="entry name" value="Pept_tRNA_hydro"/>
    <property type="match status" value="1"/>
</dbReference>
<accession>A0A3Q7FBJ8</accession>
<dbReference type="NCBIfam" id="TIGR00447">
    <property type="entry name" value="pth"/>
    <property type="match status" value="1"/>
</dbReference>
<feature type="domain" description="Cathepsin propeptide inhibitor" evidence="12">
    <location>
        <begin position="36"/>
        <end position="93"/>
    </location>
</feature>
<keyword evidence="4" id="KW-0788">Thiol protease</keyword>
<organism evidence="13">
    <name type="scientific">Solanum lycopersicum</name>
    <name type="common">Tomato</name>
    <name type="synonym">Lycopersicon esculentum</name>
    <dbReference type="NCBI Taxonomy" id="4081"/>
    <lineage>
        <taxon>Eukaryota</taxon>
        <taxon>Viridiplantae</taxon>
        <taxon>Streptophyta</taxon>
        <taxon>Embryophyta</taxon>
        <taxon>Tracheophyta</taxon>
        <taxon>Spermatophyta</taxon>
        <taxon>Magnoliopsida</taxon>
        <taxon>eudicotyledons</taxon>
        <taxon>Gunneridae</taxon>
        <taxon>Pentapetalae</taxon>
        <taxon>asterids</taxon>
        <taxon>lamiids</taxon>
        <taxon>Solanales</taxon>
        <taxon>Solanaceae</taxon>
        <taxon>Solanoideae</taxon>
        <taxon>Solaneae</taxon>
        <taxon>Solanum</taxon>
        <taxon>Solanum subgen. Lycopersicon</taxon>
    </lineage>
</organism>
<dbReference type="SUPFAM" id="SSF54001">
    <property type="entry name" value="Cysteine proteinases"/>
    <property type="match status" value="1"/>
</dbReference>
<feature type="domain" description="Peptidase C1A papain C-terminal" evidence="11">
    <location>
        <begin position="126"/>
        <end position="341"/>
    </location>
</feature>
<dbReference type="STRING" id="4081.A0A3Q7FBJ8"/>
<dbReference type="EnsemblPlants" id="Solyc02g093040.3.1">
    <property type="protein sequence ID" value="Solyc02g093040.3.1"/>
    <property type="gene ID" value="Solyc02g093040.3"/>
</dbReference>
<dbReference type="PRINTS" id="PR00705">
    <property type="entry name" value="PAPAIN"/>
</dbReference>
<dbReference type="PANTHER" id="PTHR12411">
    <property type="entry name" value="CYSTEINE PROTEASE FAMILY C1-RELATED"/>
    <property type="match status" value="1"/>
</dbReference>
<dbReference type="EC" id="3.4.22.14" evidence="8"/>
<keyword evidence="5" id="KW-1015">Disulfide bond</keyword>
<dbReference type="InterPro" id="IPR018171">
    <property type="entry name" value="Pept_tRNA_hydro_CS"/>
</dbReference>
<dbReference type="GO" id="GO:0005615">
    <property type="term" value="C:extracellular space"/>
    <property type="evidence" value="ECO:0000318"/>
    <property type="project" value="GO_Central"/>
</dbReference>
<dbReference type="SUPFAM" id="SSF53178">
    <property type="entry name" value="Peptidyl-tRNA hydrolase-like"/>
    <property type="match status" value="1"/>
</dbReference>
<dbReference type="PROSITE" id="PS01195">
    <property type="entry name" value="PEPT_TRNA_HYDROL_1"/>
    <property type="match status" value="1"/>
</dbReference>
<dbReference type="Gene3D" id="3.90.70.10">
    <property type="entry name" value="Cysteine proteinases"/>
    <property type="match status" value="1"/>
</dbReference>